<dbReference type="Proteomes" id="UP000584642">
    <property type="component" value="Unassembled WGS sequence"/>
</dbReference>
<evidence type="ECO:0000313" key="2">
    <source>
        <dbReference type="Proteomes" id="UP000584642"/>
    </source>
</evidence>
<dbReference type="Pfam" id="PF12692">
    <property type="entry name" value="Methyltransf_17"/>
    <property type="match status" value="1"/>
</dbReference>
<dbReference type="InterPro" id="IPR029063">
    <property type="entry name" value="SAM-dependent_MTases_sf"/>
</dbReference>
<keyword evidence="2" id="KW-1185">Reference proteome</keyword>
<accession>A0ABX2T4A8</accession>
<organism evidence="1 2">
    <name type="scientific">Azospirillum oleiclasticum</name>
    <dbReference type="NCBI Taxonomy" id="2735135"/>
    <lineage>
        <taxon>Bacteria</taxon>
        <taxon>Pseudomonadati</taxon>
        <taxon>Pseudomonadota</taxon>
        <taxon>Alphaproteobacteria</taxon>
        <taxon>Rhodospirillales</taxon>
        <taxon>Azospirillaceae</taxon>
        <taxon>Azospirillum</taxon>
    </lineage>
</organism>
<gene>
    <name evidence="1" type="ORF">HND93_04920</name>
</gene>
<dbReference type="EMBL" id="JABFDB010000001">
    <property type="protein sequence ID" value="NYZ19044.1"/>
    <property type="molecule type" value="Genomic_DNA"/>
</dbReference>
<comment type="caution">
    <text evidence="1">The sequence shown here is derived from an EMBL/GenBank/DDBJ whole genome shotgun (WGS) entry which is preliminary data.</text>
</comment>
<evidence type="ECO:0000313" key="1">
    <source>
        <dbReference type="EMBL" id="NYZ19044.1"/>
    </source>
</evidence>
<dbReference type="InterPro" id="IPR025690">
    <property type="entry name" value="Methyltransf_put"/>
</dbReference>
<dbReference type="Gene3D" id="3.40.50.150">
    <property type="entry name" value="Vaccinia Virus protein VP39"/>
    <property type="match status" value="1"/>
</dbReference>
<dbReference type="SUPFAM" id="SSF53335">
    <property type="entry name" value="S-adenosyl-L-methionine-dependent methyltransferases"/>
    <property type="match status" value="1"/>
</dbReference>
<sequence>MIARLTAQRTALRWALDRLEHTPGMVLEVGLGKGRTYDFLRHSVAPRDILVFDRDLHVGPGLVPEEDRLFLGDFRDTLPGAATLFGPCARLAHADFGSPDRKHDARQAEWLGPLIAPLMRPGGLVVSDRPFTVPGWERQDLPDIGDWPYFAWRVG</sequence>
<evidence type="ECO:0008006" key="3">
    <source>
        <dbReference type="Google" id="ProtNLM"/>
    </source>
</evidence>
<name>A0ABX2T4A8_9PROT</name>
<reference evidence="1 2" key="1">
    <citation type="submission" date="2020-05" db="EMBL/GenBank/DDBJ databases">
        <title>Azospirillum oleiclasticum sp. nov, a nitrogen-fixing and heavy crude oil-emulsifying bacterium isolated from the crude oil of Yumen Oilfield.</title>
        <authorList>
            <person name="Wu D."/>
            <person name="Cai M."/>
            <person name="Zhang X."/>
        </authorList>
    </citation>
    <scope>NUCLEOTIDE SEQUENCE [LARGE SCALE GENOMIC DNA]</scope>
    <source>
        <strain evidence="1 2">ROY-1-1-2</strain>
    </source>
</reference>
<proteinExistence type="predicted"/>
<protein>
    <recommendedName>
        <fullName evidence="3">S-adenosyl-L-methionine methyltransferase</fullName>
    </recommendedName>
</protein>